<sequence length="103" mass="12208">MIYLLSNRGEKNIALRFSEFEGIDTILCMKNNVKWVWIDCFSKLPITQESYHILKQNGFKICLVSPELQSQDSKLEVYKQYLNDNAIIFDAICTKNHCIRRWM</sequence>
<dbReference type="EMBL" id="CP021416">
    <property type="protein sequence ID" value="ARU49510.1"/>
    <property type="molecule type" value="Genomic_DNA"/>
</dbReference>
<keyword evidence="2" id="KW-1185">Reference proteome</keyword>
<accession>A0A1Y0HNH9</accession>
<reference evidence="2" key="1">
    <citation type="submission" date="2017-05" db="EMBL/GenBank/DDBJ databases">
        <title>Dechlorination kinetics govern the competition between two new strains of the genus Sulfurospirillum.</title>
        <authorList>
            <person name="Buttet G.F."/>
            <person name="Murray A.M."/>
            <person name="Goris T."/>
            <person name="Burion M."/>
            <person name="Lin B."/>
            <person name="Rolle M."/>
            <person name="Maillard J."/>
        </authorList>
    </citation>
    <scope>NUCLEOTIDE SEQUENCE [LARGE SCALE GENOMIC DNA]</scope>
    <source>
        <strain evidence="2">SL2-1</strain>
    </source>
</reference>
<proteinExistence type="predicted"/>
<evidence type="ECO:0000313" key="2">
    <source>
        <dbReference type="Proteomes" id="UP000196005"/>
    </source>
</evidence>
<name>A0A1Y0HNH9_9BACT</name>
<organism evidence="1 2">
    <name type="scientific">Sulfurospirillum diekertiae</name>
    <dbReference type="NCBI Taxonomy" id="1854492"/>
    <lineage>
        <taxon>Bacteria</taxon>
        <taxon>Pseudomonadati</taxon>
        <taxon>Campylobacterota</taxon>
        <taxon>Epsilonproteobacteria</taxon>
        <taxon>Campylobacterales</taxon>
        <taxon>Sulfurospirillaceae</taxon>
        <taxon>Sulfurospirillum</taxon>
    </lineage>
</organism>
<dbReference type="RefSeq" id="WP_202819557.1">
    <property type="nucleotide sequence ID" value="NZ_CP021416.1"/>
</dbReference>
<dbReference type="KEGG" id="suls:Sdiek1_2360"/>
<dbReference type="Proteomes" id="UP000196005">
    <property type="component" value="Chromosome"/>
</dbReference>
<protein>
    <submittedName>
        <fullName evidence="1">Uncharacterized protein</fullName>
    </submittedName>
</protein>
<dbReference type="AlphaFoldDB" id="A0A1Y0HNH9"/>
<gene>
    <name evidence="1" type="ORF">Sdiek1_2360</name>
</gene>
<evidence type="ECO:0000313" key="1">
    <source>
        <dbReference type="EMBL" id="ARU49510.1"/>
    </source>
</evidence>